<evidence type="ECO:0000313" key="1">
    <source>
        <dbReference type="EMBL" id="KZP27387.1"/>
    </source>
</evidence>
<organism evidence="1 2">
    <name type="scientific">Athelia psychrophila</name>
    <dbReference type="NCBI Taxonomy" id="1759441"/>
    <lineage>
        <taxon>Eukaryota</taxon>
        <taxon>Fungi</taxon>
        <taxon>Dikarya</taxon>
        <taxon>Basidiomycota</taxon>
        <taxon>Agaricomycotina</taxon>
        <taxon>Agaricomycetes</taxon>
        <taxon>Agaricomycetidae</taxon>
        <taxon>Atheliales</taxon>
        <taxon>Atheliaceae</taxon>
        <taxon>Athelia</taxon>
    </lineage>
</organism>
<protein>
    <submittedName>
        <fullName evidence="1">Uncharacterized protein</fullName>
    </submittedName>
</protein>
<keyword evidence="2" id="KW-1185">Reference proteome</keyword>
<dbReference type="AlphaFoldDB" id="A0A166QP75"/>
<gene>
    <name evidence="1" type="ORF">FIBSPDRAFT_886619</name>
</gene>
<proteinExistence type="predicted"/>
<name>A0A166QP75_9AGAM</name>
<dbReference type="EMBL" id="KV417509">
    <property type="protein sequence ID" value="KZP27387.1"/>
    <property type="molecule type" value="Genomic_DNA"/>
</dbReference>
<dbReference type="Proteomes" id="UP000076532">
    <property type="component" value="Unassembled WGS sequence"/>
</dbReference>
<sequence>MPLPMCSAKAPPIIFWYLIAPPPPPPVINTILITTPLALSMGNHFTQWDTLGQVRYRKVERTLRTVDGTQIVEIKVHNLESALSENLEVTLLDKIAVTLPVSSINKM</sequence>
<evidence type="ECO:0000313" key="2">
    <source>
        <dbReference type="Proteomes" id="UP000076532"/>
    </source>
</evidence>
<dbReference type="OrthoDB" id="3237761at2759"/>
<reference evidence="1 2" key="1">
    <citation type="journal article" date="2016" name="Mol. Biol. Evol.">
        <title>Comparative Genomics of Early-Diverging Mushroom-Forming Fungi Provides Insights into the Origins of Lignocellulose Decay Capabilities.</title>
        <authorList>
            <person name="Nagy L.G."/>
            <person name="Riley R."/>
            <person name="Tritt A."/>
            <person name="Adam C."/>
            <person name="Daum C."/>
            <person name="Floudas D."/>
            <person name="Sun H."/>
            <person name="Yadav J.S."/>
            <person name="Pangilinan J."/>
            <person name="Larsson K.H."/>
            <person name="Matsuura K."/>
            <person name="Barry K."/>
            <person name="Labutti K."/>
            <person name="Kuo R."/>
            <person name="Ohm R.A."/>
            <person name="Bhattacharya S.S."/>
            <person name="Shirouzu T."/>
            <person name="Yoshinaga Y."/>
            <person name="Martin F.M."/>
            <person name="Grigoriev I.V."/>
            <person name="Hibbett D.S."/>
        </authorList>
    </citation>
    <scope>NUCLEOTIDE SEQUENCE [LARGE SCALE GENOMIC DNA]</scope>
    <source>
        <strain evidence="1 2">CBS 109695</strain>
    </source>
</reference>
<accession>A0A166QP75</accession>